<dbReference type="EMBL" id="LUEZ02000052">
    <property type="protein sequence ID" value="RDB22115.1"/>
    <property type="molecule type" value="Genomic_DNA"/>
</dbReference>
<keyword evidence="3" id="KW-1185">Reference proteome</keyword>
<gene>
    <name evidence="2" type="ORF">Hypma_010736</name>
</gene>
<dbReference type="AlphaFoldDB" id="A0A369JP04"/>
<accession>A0A369JP04</accession>
<keyword evidence="1" id="KW-1133">Transmembrane helix</keyword>
<protein>
    <submittedName>
        <fullName evidence="2">Uncharacterized protein</fullName>
    </submittedName>
</protein>
<name>A0A369JP04_HYPMA</name>
<feature type="transmembrane region" description="Helical" evidence="1">
    <location>
        <begin position="228"/>
        <end position="251"/>
    </location>
</feature>
<dbReference type="Proteomes" id="UP000076154">
    <property type="component" value="Unassembled WGS sequence"/>
</dbReference>
<evidence type="ECO:0000313" key="3">
    <source>
        <dbReference type="Proteomes" id="UP000076154"/>
    </source>
</evidence>
<sequence length="332" mass="37299">MRGDVFGLEKLPIKPILRCLRSSSLSRMGWQFSTTWILDYLSVRMGALPLPPFTLLPRAANPVLRRCLILRVLSPDIIDFYNSSIHNYLHSLAICEEASCLPSTSTALHVVAILLYDHLMTFGQKETKYTIFATSKTRSAYWFLFKPLSCIFGNTVEVILFFTTISSSTFILLSDRFAFLSPTPSTSLSFRYCSCKQYSLFRQLMLISTGSFLLTLRIYALYGCSRRILAFMVGSWAIMTGISCVCFYFLLRLTLALKGNGTVGIVRTENCSCRAGNRLSCWFLVGYHLTCISSRAIRGSFVDTSFVLDQTVVAGLAGHGKRSLYSTPLFLF</sequence>
<feature type="non-terminal residue" evidence="2">
    <location>
        <position position="332"/>
    </location>
</feature>
<feature type="transmembrane region" description="Helical" evidence="1">
    <location>
        <begin position="200"/>
        <end position="222"/>
    </location>
</feature>
<evidence type="ECO:0000256" key="1">
    <source>
        <dbReference type="SAM" id="Phobius"/>
    </source>
</evidence>
<feature type="transmembrane region" description="Helical" evidence="1">
    <location>
        <begin position="158"/>
        <end position="179"/>
    </location>
</feature>
<evidence type="ECO:0000313" key="2">
    <source>
        <dbReference type="EMBL" id="RDB22115.1"/>
    </source>
</evidence>
<proteinExistence type="predicted"/>
<comment type="caution">
    <text evidence="2">The sequence shown here is derived from an EMBL/GenBank/DDBJ whole genome shotgun (WGS) entry which is preliminary data.</text>
</comment>
<dbReference type="InParanoid" id="A0A369JP04"/>
<keyword evidence="1" id="KW-0472">Membrane</keyword>
<organism evidence="2 3">
    <name type="scientific">Hypsizygus marmoreus</name>
    <name type="common">White beech mushroom</name>
    <name type="synonym">Agaricus marmoreus</name>
    <dbReference type="NCBI Taxonomy" id="39966"/>
    <lineage>
        <taxon>Eukaryota</taxon>
        <taxon>Fungi</taxon>
        <taxon>Dikarya</taxon>
        <taxon>Basidiomycota</taxon>
        <taxon>Agaricomycotina</taxon>
        <taxon>Agaricomycetes</taxon>
        <taxon>Agaricomycetidae</taxon>
        <taxon>Agaricales</taxon>
        <taxon>Tricholomatineae</taxon>
        <taxon>Lyophyllaceae</taxon>
        <taxon>Hypsizygus</taxon>
    </lineage>
</organism>
<keyword evidence="1" id="KW-0812">Transmembrane</keyword>
<reference evidence="2" key="1">
    <citation type="submission" date="2018-04" db="EMBL/GenBank/DDBJ databases">
        <title>Whole genome sequencing of Hypsizygus marmoreus.</title>
        <authorList>
            <person name="Choi I.-G."/>
            <person name="Min B."/>
            <person name="Kim J.-G."/>
            <person name="Kim S."/>
            <person name="Oh Y.-L."/>
            <person name="Kong W.-S."/>
            <person name="Park H."/>
            <person name="Jeong J."/>
            <person name="Song E.-S."/>
        </authorList>
    </citation>
    <scope>NUCLEOTIDE SEQUENCE [LARGE SCALE GENOMIC DNA]</scope>
    <source>
        <strain evidence="2">51987-8</strain>
    </source>
</reference>